<evidence type="ECO:0000313" key="1">
    <source>
        <dbReference type="EMBL" id="MFD2233480.1"/>
    </source>
</evidence>
<evidence type="ECO:0000313" key="2">
    <source>
        <dbReference type="Proteomes" id="UP001597296"/>
    </source>
</evidence>
<protein>
    <submittedName>
        <fullName evidence="1">Uncharacterized protein</fullName>
    </submittedName>
</protein>
<name>A0ABW5C836_9PROT</name>
<gene>
    <name evidence="1" type="ORF">ACFSNB_06655</name>
</gene>
<dbReference type="RefSeq" id="WP_377315253.1">
    <property type="nucleotide sequence ID" value="NZ_JBHUIY010000009.1"/>
</dbReference>
<accession>A0ABW5C836</accession>
<reference evidence="2" key="1">
    <citation type="journal article" date="2019" name="Int. J. Syst. Evol. Microbiol.">
        <title>The Global Catalogue of Microorganisms (GCM) 10K type strain sequencing project: providing services to taxonomists for standard genome sequencing and annotation.</title>
        <authorList>
            <consortium name="The Broad Institute Genomics Platform"/>
            <consortium name="The Broad Institute Genome Sequencing Center for Infectious Disease"/>
            <person name="Wu L."/>
            <person name="Ma J."/>
        </authorList>
    </citation>
    <scope>NUCLEOTIDE SEQUENCE [LARGE SCALE GENOMIC DNA]</scope>
    <source>
        <strain evidence="2">KCTC 15012</strain>
    </source>
</reference>
<dbReference type="EMBL" id="JBHUIY010000009">
    <property type="protein sequence ID" value="MFD2233480.1"/>
    <property type="molecule type" value="Genomic_DNA"/>
</dbReference>
<comment type="caution">
    <text evidence="1">The sequence shown here is derived from an EMBL/GenBank/DDBJ whole genome shotgun (WGS) entry which is preliminary data.</text>
</comment>
<proteinExistence type="predicted"/>
<dbReference type="Proteomes" id="UP001597296">
    <property type="component" value="Unassembled WGS sequence"/>
</dbReference>
<organism evidence="1 2">
    <name type="scientific">Phaeospirillum tilakii</name>
    <dbReference type="NCBI Taxonomy" id="741673"/>
    <lineage>
        <taxon>Bacteria</taxon>
        <taxon>Pseudomonadati</taxon>
        <taxon>Pseudomonadota</taxon>
        <taxon>Alphaproteobacteria</taxon>
        <taxon>Rhodospirillales</taxon>
        <taxon>Rhodospirillaceae</taxon>
        <taxon>Phaeospirillum</taxon>
    </lineage>
</organism>
<keyword evidence="2" id="KW-1185">Reference proteome</keyword>
<sequence>MEQRRGTGLSRTEEAIRRLGAVVERLEAASTRTGAGDLLLAGELRDAREDCERLEETVRLVGGRLDQAIDRLRGLLEE</sequence>